<dbReference type="PANTHER" id="PTHR11142">
    <property type="entry name" value="PSEUDOURIDYLATE SYNTHASE"/>
    <property type="match status" value="1"/>
</dbReference>
<accession>A0ABD6CM29</accession>
<comment type="caution">
    <text evidence="4">Lacks conserved residue(s) required for the propagation of feature annotation.</text>
</comment>
<proteinExistence type="inferred from homology"/>
<comment type="similarity">
    <text evidence="1 4 7">Belongs to the tRNA pseudouridine synthase TruA family.</text>
</comment>
<dbReference type="PANTHER" id="PTHR11142:SF0">
    <property type="entry name" value="TRNA PSEUDOURIDINE SYNTHASE-LIKE 1"/>
    <property type="match status" value="1"/>
</dbReference>
<dbReference type="InterPro" id="IPR020097">
    <property type="entry name" value="PsdUridine_synth_TruA_a/b_dom"/>
</dbReference>
<dbReference type="PIRSF" id="PIRSF001430">
    <property type="entry name" value="tRNA_psdUrid_synth"/>
    <property type="match status" value="1"/>
</dbReference>
<evidence type="ECO:0000313" key="10">
    <source>
        <dbReference type="Proteomes" id="UP001597085"/>
    </source>
</evidence>
<comment type="function">
    <text evidence="4">Formation of pseudouridine at positions 38, 39 and 40 in the anticodon stem and loop of transfer RNAs.</text>
</comment>
<feature type="domain" description="Pseudouridine synthase I TruA alpha/beta" evidence="8">
    <location>
        <begin position="128"/>
        <end position="228"/>
    </location>
</feature>
<sequence>MRAFRIAYDGRPFHGFQRQPSVPTVEDAIFDALDALGVFDRTARHRPPGYAAAGRTDAGVSALAQTVAFECPEWCTPRALNGELPADVRAWAAADAPDDFHATHDAVRREYVYDLYGPTLDDERAAAAAAALSGEHDFHNLTPDDRGTVREVSIDLSRDGDFLSLRVVAGGFPRALVRRLASVVRGVAAGDRTVEDARRLLGSEPRDGPEGVPSAPPEPLLLADVVYPTLDFERDERGVGSAVDVFAARRRDALARARVAGRVVDGVDSEEATDCADR</sequence>
<gene>
    <name evidence="4 9" type="primary">truA</name>
    <name evidence="9" type="ORF">ACFSBX_09080</name>
</gene>
<dbReference type="SUPFAM" id="SSF55120">
    <property type="entry name" value="Pseudouridine synthase"/>
    <property type="match status" value="1"/>
</dbReference>
<evidence type="ECO:0000256" key="4">
    <source>
        <dbReference type="HAMAP-Rule" id="MF_00171"/>
    </source>
</evidence>
<evidence type="ECO:0000256" key="5">
    <source>
        <dbReference type="PIRSR" id="PIRSR001430-1"/>
    </source>
</evidence>
<evidence type="ECO:0000313" key="9">
    <source>
        <dbReference type="EMBL" id="MFD1599108.1"/>
    </source>
</evidence>
<keyword evidence="3 4" id="KW-0413">Isomerase</keyword>
<dbReference type="Gene3D" id="3.30.70.580">
    <property type="entry name" value="Pseudouridine synthase I, catalytic domain, N-terminal subdomain"/>
    <property type="match status" value="1"/>
</dbReference>
<dbReference type="InterPro" id="IPR020095">
    <property type="entry name" value="PsdUridine_synth_TruA_C"/>
</dbReference>
<dbReference type="NCBIfam" id="NF000622">
    <property type="entry name" value="PRK00021.3-3"/>
    <property type="match status" value="1"/>
</dbReference>
<dbReference type="EC" id="5.4.99.12" evidence="4"/>
<evidence type="ECO:0000256" key="2">
    <source>
        <dbReference type="ARBA" id="ARBA00022694"/>
    </source>
</evidence>
<dbReference type="RefSeq" id="WP_256422125.1">
    <property type="nucleotide sequence ID" value="NZ_JANHDI010000010.1"/>
</dbReference>
<evidence type="ECO:0000256" key="1">
    <source>
        <dbReference type="ARBA" id="ARBA00009375"/>
    </source>
</evidence>
<comment type="catalytic activity">
    <reaction evidence="4 7">
        <text>uridine(38/39/40) in tRNA = pseudouridine(38/39/40) in tRNA</text>
        <dbReference type="Rhea" id="RHEA:22376"/>
        <dbReference type="Rhea" id="RHEA-COMP:10085"/>
        <dbReference type="Rhea" id="RHEA-COMP:10087"/>
        <dbReference type="ChEBI" id="CHEBI:65314"/>
        <dbReference type="ChEBI" id="CHEBI:65315"/>
        <dbReference type="EC" id="5.4.99.12"/>
    </reaction>
</comment>
<dbReference type="Proteomes" id="UP001597085">
    <property type="component" value="Unassembled WGS sequence"/>
</dbReference>
<comment type="caution">
    <text evidence="9">The sequence shown here is derived from an EMBL/GenBank/DDBJ whole genome shotgun (WGS) entry which is preliminary data.</text>
</comment>
<evidence type="ECO:0000256" key="6">
    <source>
        <dbReference type="PIRSR" id="PIRSR001430-2"/>
    </source>
</evidence>
<dbReference type="AlphaFoldDB" id="A0ABD6CM29"/>
<dbReference type="HAMAP" id="MF_00171">
    <property type="entry name" value="TruA"/>
    <property type="match status" value="1"/>
</dbReference>
<dbReference type="InterPro" id="IPR020103">
    <property type="entry name" value="PsdUridine_synth_cat_dom_sf"/>
</dbReference>
<evidence type="ECO:0000259" key="8">
    <source>
        <dbReference type="Pfam" id="PF01416"/>
    </source>
</evidence>
<dbReference type="EMBL" id="JBHUDK010000007">
    <property type="protein sequence ID" value="MFD1599108.1"/>
    <property type="molecule type" value="Genomic_DNA"/>
</dbReference>
<dbReference type="Gene3D" id="3.30.70.660">
    <property type="entry name" value="Pseudouridine synthase I, catalytic domain, C-terminal subdomain"/>
    <property type="match status" value="1"/>
</dbReference>
<keyword evidence="10" id="KW-1185">Reference proteome</keyword>
<name>A0ABD6CM29_9EURY</name>
<feature type="binding site" evidence="4 6">
    <location>
        <position position="111"/>
    </location>
    <ligand>
        <name>substrate</name>
    </ligand>
</feature>
<dbReference type="InterPro" id="IPR001406">
    <property type="entry name" value="PsdUridine_synth_TruA"/>
</dbReference>
<dbReference type="Pfam" id="PF01416">
    <property type="entry name" value="PseudoU_synth_1"/>
    <property type="match status" value="1"/>
</dbReference>
<dbReference type="GO" id="GO:0031119">
    <property type="term" value="P:tRNA pseudouridine synthesis"/>
    <property type="evidence" value="ECO:0007669"/>
    <property type="project" value="UniProtKB-UniRule"/>
</dbReference>
<keyword evidence="2 4" id="KW-0819">tRNA processing</keyword>
<reference evidence="9 10" key="1">
    <citation type="journal article" date="2019" name="Int. J. Syst. Evol. Microbiol.">
        <title>The Global Catalogue of Microorganisms (GCM) 10K type strain sequencing project: providing services to taxonomists for standard genome sequencing and annotation.</title>
        <authorList>
            <consortium name="The Broad Institute Genomics Platform"/>
            <consortium name="The Broad Institute Genome Sequencing Center for Infectious Disease"/>
            <person name="Wu L."/>
            <person name="Ma J."/>
        </authorList>
    </citation>
    <scope>NUCLEOTIDE SEQUENCE [LARGE SCALE GENOMIC DNA]</scope>
    <source>
        <strain evidence="9 10">CGMCC 1.12121</strain>
    </source>
</reference>
<dbReference type="GO" id="GO:0160147">
    <property type="term" value="F:tRNA pseudouridine(38-40) synthase activity"/>
    <property type="evidence" value="ECO:0007669"/>
    <property type="project" value="UniProtKB-EC"/>
</dbReference>
<feature type="active site" description="Nucleophile" evidence="4 5">
    <location>
        <position position="57"/>
    </location>
</feature>
<evidence type="ECO:0000256" key="3">
    <source>
        <dbReference type="ARBA" id="ARBA00023235"/>
    </source>
</evidence>
<protein>
    <recommendedName>
        <fullName evidence="4">tRNA pseudouridine synthase A</fullName>
        <ecNumber evidence="4">5.4.99.12</ecNumber>
    </recommendedName>
    <alternativeName>
        <fullName evidence="4">tRNA pseudouridine(38-40) synthase</fullName>
    </alternativeName>
    <alternativeName>
        <fullName evidence="4">tRNA pseudouridylate synthase I</fullName>
    </alternativeName>
    <alternativeName>
        <fullName evidence="4">tRNA-uridine isomerase I</fullName>
    </alternativeName>
</protein>
<organism evidence="9 10">
    <name type="scientific">Halobellus rarus</name>
    <dbReference type="NCBI Taxonomy" id="1126237"/>
    <lineage>
        <taxon>Archaea</taxon>
        <taxon>Methanobacteriati</taxon>
        <taxon>Methanobacteriota</taxon>
        <taxon>Stenosarchaea group</taxon>
        <taxon>Halobacteria</taxon>
        <taxon>Halobacteriales</taxon>
        <taxon>Haloferacaceae</taxon>
        <taxon>Halobellus</taxon>
    </lineage>
</organism>
<dbReference type="InterPro" id="IPR020094">
    <property type="entry name" value="TruA/RsuA/RluB/E/F_N"/>
</dbReference>
<evidence type="ECO:0000256" key="7">
    <source>
        <dbReference type="RuleBase" id="RU003792"/>
    </source>
</evidence>